<dbReference type="InterPro" id="IPR036056">
    <property type="entry name" value="Fibrinogen-like_C"/>
</dbReference>
<name>A0ABN8LQM1_9CNID</name>
<dbReference type="SUPFAM" id="SSF57414">
    <property type="entry name" value="Hairpin loop containing domain-like"/>
    <property type="match status" value="1"/>
</dbReference>
<keyword evidence="1" id="KW-1015">Disulfide bond</keyword>
<keyword evidence="4" id="KW-1185">Reference proteome</keyword>
<dbReference type="EMBL" id="CALNXI010000072">
    <property type="protein sequence ID" value="CAH3017839.1"/>
    <property type="molecule type" value="Genomic_DNA"/>
</dbReference>
<sequence>MTTRKLSDEHIRHFASCEGTFRLDVFQGDYTVFYKNQMYGKQTKDYKLEGFQIQTASARGIFTCFRYCLRQEKCKSINFDSYSGACELNSNSLSGSQQLIYQKGNIFLQSVAKKRHSSCAEIHQTSPSAPSGYYWICIGGVKIKVYCDMTAFGGGWTLVVSISSKNNQHLQRAAVNCLNLELCVPFEERSMTTRKLSDKHIHHLANCEGT</sequence>
<comment type="caution">
    <text evidence="3">The sequence shown here is derived from an EMBL/GenBank/DDBJ whole genome shotgun (WGS) entry which is preliminary data.</text>
</comment>
<gene>
    <name evidence="3" type="ORF">PEVE_00040006</name>
</gene>
<dbReference type="PROSITE" id="PS50948">
    <property type="entry name" value="PAN"/>
    <property type="match status" value="1"/>
</dbReference>
<dbReference type="SUPFAM" id="SSF56496">
    <property type="entry name" value="Fibrinogen C-terminal domain-like"/>
    <property type="match status" value="1"/>
</dbReference>
<evidence type="ECO:0000256" key="1">
    <source>
        <dbReference type="ARBA" id="ARBA00023157"/>
    </source>
</evidence>
<organism evidence="3 4">
    <name type="scientific">Porites evermanni</name>
    <dbReference type="NCBI Taxonomy" id="104178"/>
    <lineage>
        <taxon>Eukaryota</taxon>
        <taxon>Metazoa</taxon>
        <taxon>Cnidaria</taxon>
        <taxon>Anthozoa</taxon>
        <taxon>Hexacorallia</taxon>
        <taxon>Scleractinia</taxon>
        <taxon>Fungiina</taxon>
        <taxon>Poritidae</taxon>
        <taxon>Porites</taxon>
    </lineage>
</organism>
<protein>
    <recommendedName>
        <fullName evidence="2">Apple domain-containing protein</fullName>
    </recommendedName>
</protein>
<feature type="domain" description="Apple" evidence="2">
    <location>
        <begin position="17"/>
        <end position="112"/>
    </location>
</feature>
<feature type="non-terminal residue" evidence="3">
    <location>
        <position position="210"/>
    </location>
</feature>
<dbReference type="PANTHER" id="PTHR16146">
    <property type="entry name" value="INTELECTIN"/>
    <property type="match status" value="1"/>
</dbReference>
<dbReference type="Gene3D" id="3.50.4.10">
    <property type="entry name" value="Hepatocyte Growth Factor"/>
    <property type="match status" value="1"/>
</dbReference>
<reference evidence="3 4" key="1">
    <citation type="submission" date="2022-05" db="EMBL/GenBank/DDBJ databases">
        <authorList>
            <consortium name="Genoscope - CEA"/>
            <person name="William W."/>
        </authorList>
    </citation>
    <scope>NUCLEOTIDE SEQUENCE [LARGE SCALE GENOMIC DNA]</scope>
</reference>
<dbReference type="Proteomes" id="UP001159427">
    <property type="component" value="Unassembled WGS sequence"/>
</dbReference>
<dbReference type="NCBIfam" id="NF040941">
    <property type="entry name" value="GGGWT_bact"/>
    <property type="match status" value="1"/>
</dbReference>
<dbReference type="InterPro" id="IPR003609">
    <property type="entry name" value="Pan_app"/>
</dbReference>
<evidence type="ECO:0000313" key="4">
    <source>
        <dbReference type="Proteomes" id="UP001159427"/>
    </source>
</evidence>
<accession>A0ABN8LQM1</accession>
<dbReference type="PANTHER" id="PTHR16146:SF46">
    <property type="entry name" value="INTELECTIN-1A-RELATED"/>
    <property type="match status" value="1"/>
</dbReference>
<evidence type="ECO:0000259" key="2">
    <source>
        <dbReference type="PROSITE" id="PS50948"/>
    </source>
</evidence>
<dbReference type="Gene3D" id="2.60.120.1000">
    <property type="match status" value="1"/>
</dbReference>
<proteinExistence type="predicted"/>
<evidence type="ECO:0000313" key="3">
    <source>
        <dbReference type="EMBL" id="CAH3017839.1"/>
    </source>
</evidence>
<dbReference type="Pfam" id="PF00024">
    <property type="entry name" value="PAN_1"/>
    <property type="match status" value="1"/>
</dbReference>